<evidence type="ECO:0000313" key="1">
    <source>
        <dbReference type="EMBL" id="BAM00679.1"/>
    </source>
</evidence>
<dbReference type="AlphaFoldDB" id="I0I5Z1"/>
<dbReference type="HOGENOM" id="CLU_2750122_0_0_0"/>
<dbReference type="EMBL" id="AP012337">
    <property type="protein sequence ID" value="BAM00679.1"/>
    <property type="molecule type" value="Genomic_DNA"/>
</dbReference>
<protein>
    <submittedName>
        <fullName evidence="1">Uncharacterized protein</fullName>
    </submittedName>
</protein>
<reference evidence="1 2" key="1">
    <citation type="submission" date="2012-02" db="EMBL/GenBank/DDBJ databases">
        <title>Complete genome sequence of Caldilinea aerophila DSM 14535 (= NBRC 102666).</title>
        <authorList>
            <person name="Oguchi A."/>
            <person name="Hosoyama A."/>
            <person name="Sekine M."/>
            <person name="Fukai R."/>
            <person name="Kato Y."/>
            <person name="Nakamura S."/>
            <person name="Hanada S."/>
            <person name="Yamazaki S."/>
            <person name="Fujita N."/>
        </authorList>
    </citation>
    <scope>NUCLEOTIDE SEQUENCE [LARGE SCALE GENOMIC DNA]</scope>
    <source>
        <strain evidence="2">DSM 14535 / JCM 11387 / NBRC 104270 / STL-6-O1</strain>
    </source>
</reference>
<accession>I0I5Z1</accession>
<organism evidence="1 2">
    <name type="scientific">Caldilinea aerophila (strain DSM 14535 / JCM 11387 / NBRC 104270 / STL-6-O1)</name>
    <dbReference type="NCBI Taxonomy" id="926550"/>
    <lineage>
        <taxon>Bacteria</taxon>
        <taxon>Bacillati</taxon>
        <taxon>Chloroflexota</taxon>
        <taxon>Caldilineae</taxon>
        <taxon>Caldilineales</taxon>
        <taxon>Caldilineaceae</taxon>
        <taxon>Caldilinea</taxon>
    </lineage>
</organism>
<dbReference type="KEGG" id="cap:CLDAP_26390"/>
<name>I0I5Z1_CALAS</name>
<evidence type="ECO:0000313" key="2">
    <source>
        <dbReference type="Proteomes" id="UP000007880"/>
    </source>
</evidence>
<sequence length="70" mass="7770">MGILAFAYRIHPSALADEAAHRGIFVPDVAQFHLSNLSQRIMGKPILVIAEQGQFPYKFLTDSSGQDVQR</sequence>
<dbReference type="Proteomes" id="UP000007880">
    <property type="component" value="Chromosome"/>
</dbReference>
<gene>
    <name evidence="1" type="ordered locus">CLDAP_26390</name>
</gene>
<proteinExistence type="predicted"/>
<keyword evidence="2" id="KW-1185">Reference proteome</keyword>